<dbReference type="PANTHER" id="PTHR46577">
    <property type="entry name" value="HTH-TYPE TRANSCRIPTIONAL REGULATORY PROTEIN GABR"/>
    <property type="match status" value="1"/>
</dbReference>
<dbReference type="InterPro" id="IPR051446">
    <property type="entry name" value="HTH_trans_reg/aminotransferase"/>
</dbReference>
<proteinExistence type="inferred from homology"/>
<dbReference type="InterPro" id="IPR015422">
    <property type="entry name" value="PyrdxlP-dep_Trfase_small"/>
</dbReference>
<evidence type="ECO:0000256" key="4">
    <source>
        <dbReference type="ARBA" id="ARBA00023125"/>
    </source>
</evidence>
<accession>A0ABV2KH25</accession>
<dbReference type="SUPFAM" id="SSF53383">
    <property type="entry name" value="PLP-dependent transferases"/>
    <property type="match status" value="1"/>
</dbReference>
<keyword evidence="5" id="KW-0804">Transcription</keyword>
<keyword evidence="2" id="KW-0663">Pyridoxal phosphate</keyword>
<dbReference type="PRINTS" id="PR00035">
    <property type="entry name" value="HTHGNTR"/>
</dbReference>
<evidence type="ECO:0000256" key="2">
    <source>
        <dbReference type="ARBA" id="ARBA00022898"/>
    </source>
</evidence>
<reference evidence="7 8" key="1">
    <citation type="submission" date="2024-06" db="EMBL/GenBank/DDBJ databases">
        <title>Genomic Encyclopedia of Type Strains, Phase IV (KMG-IV): sequencing the most valuable type-strain genomes for metagenomic binning, comparative biology and taxonomic classification.</title>
        <authorList>
            <person name="Goeker M."/>
        </authorList>
    </citation>
    <scope>NUCLEOTIDE SEQUENCE [LARGE SCALE GENOMIC DNA]</scope>
    <source>
        <strain evidence="7 8">DSM 19730</strain>
    </source>
</reference>
<evidence type="ECO:0000259" key="6">
    <source>
        <dbReference type="PROSITE" id="PS50949"/>
    </source>
</evidence>
<sequence length="467" mass="50646">MNEALIASTQGDTLITTVMAAIRQRIASRSLTPGARLPSVRALAASMSVSKSTVVEAYERLAAEGVIRSRPGSGFYVAAPVAPLSLADIGPRLDREVDPLWISRQSLDAGDTMLKPGCGWLPASWMPHEALRRGLRTLSRHGDATLVDYGTPLGLRALRELLARRMGEHNVAVAPDQIMLTESGTQAIDMICRYLLDSGDTVLVDDPCYFNFHALLRAHRAKVVSAPYRPDGPDIERLAVILEEHRPRLYLTNSGIHNPTGASLSPVTAHRLLKLAEQYDLIIVEDDIFADFEIMPAPRLAAFDGLERVITIGSFSKTLSASVRCGYIAAKPEWVEGLVDLKIATSFGGSHFAEALVLAVLTDGGYRKHLEGLRTRLARSMAETVARLEESGIVPWLTPQAGMFLWCRLPEGIDAGKVARQALAEGIVLAPGNAFSLSQTANGFMRFNVAQSGDSRIYRLLEAALSG</sequence>
<dbReference type="EMBL" id="JBEPMN010000002">
    <property type="protein sequence ID" value="MET3660374.1"/>
    <property type="molecule type" value="Genomic_DNA"/>
</dbReference>
<dbReference type="SMART" id="SM00345">
    <property type="entry name" value="HTH_GNTR"/>
    <property type="match status" value="1"/>
</dbReference>
<dbReference type="InterPro" id="IPR036390">
    <property type="entry name" value="WH_DNA-bd_sf"/>
</dbReference>
<evidence type="ECO:0000313" key="8">
    <source>
        <dbReference type="Proteomes" id="UP001549143"/>
    </source>
</evidence>
<dbReference type="CDD" id="cd07377">
    <property type="entry name" value="WHTH_GntR"/>
    <property type="match status" value="1"/>
</dbReference>
<gene>
    <name evidence="7" type="ORF">ABID44_000688</name>
</gene>
<dbReference type="InterPro" id="IPR015421">
    <property type="entry name" value="PyrdxlP-dep_Trfase_major"/>
</dbReference>
<dbReference type="CDD" id="cd00609">
    <property type="entry name" value="AAT_like"/>
    <property type="match status" value="1"/>
</dbReference>
<dbReference type="Gene3D" id="1.10.10.10">
    <property type="entry name" value="Winged helix-like DNA-binding domain superfamily/Winged helix DNA-binding domain"/>
    <property type="match status" value="1"/>
</dbReference>
<dbReference type="Gene3D" id="3.90.1150.10">
    <property type="entry name" value="Aspartate Aminotransferase, domain 1"/>
    <property type="match status" value="1"/>
</dbReference>
<dbReference type="PANTHER" id="PTHR46577:SF2">
    <property type="entry name" value="TRANSCRIPTIONAL REGULATORY PROTEIN"/>
    <property type="match status" value="1"/>
</dbReference>
<dbReference type="InterPro" id="IPR015424">
    <property type="entry name" value="PyrdxlP-dep_Trfase"/>
</dbReference>
<comment type="caution">
    <text evidence="7">The sequence shown here is derived from an EMBL/GenBank/DDBJ whole genome shotgun (WGS) entry which is preliminary data.</text>
</comment>
<dbReference type="InterPro" id="IPR036388">
    <property type="entry name" value="WH-like_DNA-bd_sf"/>
</dbReference>
<keyword evidence="4 7" id="KW-0238">DNA-binding</keyword>
<protein>
    <submittedName>
        <fullName evidence="7">DNA-binding transcriptional MocR family regulator</fullName>
    </submittedName>
</protein>
<name>A0ABV2KH25_9HYPH</name>
<dbReference type="GO" id="GO:0003677">
    <property type="term" value="F:DNA binding"/>
    <property type="evidence" value="ECO:0007669"/>
    <property type="project" value="UniProtKB-KW"/>
</dbReference>
<feature type="domain" description="HTH gntR-type" evidence="6">
    <location>
        <begin position="12"/>
        <end position="80"/>
    </location>
</feature>
<dbReference type="SUPFAM" id="SSF46785">
    <property type="entry name" value="Winged helix' DNA-binding domain"/>
    <property type="match status" value="1"/>
</dbReference>
<evidence type="ECO:0000313" key="7">
    <source>
        <dbReference type="EMBL" id="MET3660374.1"/>
    </source>
</evidence>
<organism evidence="7 8">
    <name type="scientific">Aquamicrobium ahrensii</name>
    <dbReference type="NCBI Taxonomy" id="469551"/>
    <lineage>
        <taxon>Bacteria</taxon>
        <taxon>Pseudomonadati</taxon>
        <taxon>Pseudomonadota</taxon>
        <taxon>Alphaproteobacteria</taxon>
        <taxon>Hyphomicrobiales</taxon>
        <taxon>Phyllobacteriaceae</taxon>
        <taxon>Aquamicrobium</taxon>
    </lineage>
</organism>
<evidence type="ECO:0000256" key="1">
    <source>
        <dbReference type="ARBA" id="ARBA00005384"/>
    </source>
</evidence>
<dbReference type="InterPro" id="IPR000524">
    <property type="entry name" value="Tscrpt_reg_HTH_GntR"/>
</dbReference>
<comment type="similarity">
    <text evidence="1">In the C-terminal section; belongs to the class-I pyridoxal-phosphate-dependent aminotransferase family.</text>
</comment>
<dbReference type="Proteomes" id="UP001549143">
    <property type="component" value="Unassembled WGS sequence"/>
</dbReference>
<evidence type="ECO:0000256" key="3">
    <source>
        <dbReference type="ARBA" id="ARBA00023015"/>
    </source>
</evidence>
<evidence type="ECO:0000256" key="5">
    <source>
        <dbReference type="ARBA" id="ARBA00023163"/>
    </source>
</evidence>
<keyword evidence="3" id="KW-0805">Transcription regulation</keyword>
<dbReference type="InterPro" id="IPR004839">
    <property type="entry name" value="Aminotransferase_I/II_large"/>
</dbReference>
<dbReference type="PROSITE" id="PS50949">
    <property type="entry name" value="HTH_GNTR"/>
    <property type="match status" value="1"/>
</dbReference>
<dbReference type="Gene3D" id="3.40.640.10">
    <property type="entry name" value="Type I PLP-dependent aspartate aminotransferase-like (Major domain)"/>
    <property type="match status" value="1"/>
</dbReference>
<dbReference type="Pfam" id="PF00392">
    <property type="entry name" value="GntR"/>
    <property type="match status" value="1"/>
</dbReference>
<dbReference type="Pfam" id="PF00155">
    <property type="entry name" value="Aminotran_1_2"/>
    <property type="match status" value="1"/>
</dbReference>
<dbReference type="RefSeq" id="WP_354150278.1">
    <property type="nucleotide sequence ID" value="NZ_JBEPMN010000002.1"/>
</dbReference>
<keyword evidence="8" id="KW-1185">Reference proteome</keyword>